<sequence>MCLPKSTDSASIILAPLVSASKASSDNVTEASESTSFALGKGGLQSVADSIGKICDPSLFTPDK</sequence>
<dbReference type="AlphaFoldDB" id="A0A4Q2UZ92"/>
<protein>
    <submittedName>
        <fullName evidence="1">Uncharacterized protein</fullName>
    </submittedName>
</protein>
<evidence type="ECO:0000313" key="1">
    <source>
        <dbReference type="EMBL" id="RYC79060.1"/>
    </source>
</evidence>
<name>A0A4Q2UZ92_FUSOX</name>
<reference evidence="1 2" key="1">
    <citation type="submission" date="2016-12" db="EMBL/GenBank/DDBJ databases">
        <title>Draft genome sequence of Fusarium oxysporum causing rot on Narcissus.</title>
        <authorList>
            <person name="Armitage A.D."/>
            <person name="Taylor A."/>
            <person name="Clarkson J.P."/>
            <person name="Harrison R.J."/>
            <person name="Jackson A.C."/>
        </authorList>
    </citation>
    <scope>NUCLEOTIDE SEQUENCE [LARGE SCALE GENOMIC DNA]</scope>
    <source>
        <strain evidence="1 2">N139</strain>
    </source>
</reference>
<comment type="caution">
    <text evidence="1">The sequence shown here is derived from an EMBL/GenBank/DDBJ whole genome shotgun (WGS) entry which is preliminary data.</text>
</comment>
<accession>A0A4Q2UZ92</accession>
<proteinExistence type="predicted"/>
<dbReference type="EMBL" id="MQTW01000795">
    <property type="protein sequence ID" value="RYC79060.1"/>
    <property type="molecule type" value="Genomic_DNA"/>
</dbReference>
<gene>
    <name evidence="1" type="ORF">BFJ63_vAg18057</name>
</gene>
<organism evidence="1 2">
    <name type="scientific">Fusarium oxysporum f. sp. narcissi</name>
    <dbReference type="NCBI Taxonomy" id="451672"/>
    <lineage>
        <taxon>Eukaryota</taxon>
        <taxon>Fungi</taxon>
        <taxon>Dikarya</taxon>
        <taxon>Ascomycota</taxon>
        <taxon>Pezizomycotina</taxon>
        <taxon>Sordariomycetes</taxon>
        <taxon>Hypocreomycetidae</taxon>
        <taxon>Hypocreales</taxon>
        <taxon>Nectriaceae</taxon>
        <taxon>Fusarium</taxon>
        <taxon>Fusarium oxysporum species complex</taxon>
    </lineage>
</organism>
<dbReference type="Proteomes" id="UP000290540">
    <property type="component" value="Unassembled WGS sequence"/>
</dbReference>
<evidence type="ECO:0000313" key="2">
    <source>
        <dbReference type="Proteomes" id="UP000290540"/>
    </source>
</evidence>